<keyword evidence="3" id="KW-1185">Reference proteome</keyword>
<comment type="caution">
    <text evidence="2">The sequence shown here is derived from an EMBL/GenBank/DDBJ whole genome shotgun (WGS) entry which is preliminary data.</text>
</comment>
<dbReference type="InterPro" id="IPR004291">
    <property type="entry name" value="Transposase_IS66_central"/>
</dbReference>
<evidence type="ECO:0000259" key="1">
    <source>
        <dbReference type="Pfam" id="PF03050"/>
    </source>
</evidence>
<dbReference type="Proteomes" id="UP001595539">
    <property type="component" value="Unassembled WGS sequence"/>
</dbReference>
<dbReference type="EMBL" id="JBHRXY010000018">
    <property type="protein sequence ID" value="MFC3631044.1"/>
    <property type="molecule type" value="Genomic_DNA"/>
</dbReference>
<sequence>MTDGPALAERFDDIFGQLTHHHELGQLLARLHRRKGELLKVLDRPEIPLHTNASENSLRVCVTKRRLPGGMMRADGRQTRDVTLGLMMSCCKPGISFFAYFG</sequence>
<dbReference type="Pfam" id="PF03050">
    <property type="entry name" value="DDE_Tnp_IS66"/>
    <property type="match status" value="1"/>
</dbReference>
<name>A0ABV7U7J6_9RHOB</name>
<feature type="domain" description="Transposase IS66 central" evidence="1">
    <location>
        <begin position="13"/>
        <end position="72"/>
    </location>
</feature>
<evidence type="ECO:0000313" key="3">
    <source>
        <dbReference type="Proteomes" id="UP001595539"/>
    </source>
</evidence>
<organism evidence="2 3">
    <name type="scientific">Paracoccus angustae</name>
    <dbReference type="NCBI Taxonomy" id="1671480"/>
    <lineage>
        <taxon>Bacteria</taxon>
        <taxon>Pseudomonadati</taxon>
        <taxon>Pseudomonadota</taxon>
        <taxon>Alphaproteobacteria</taxon>
        <taxon>Rhodobacterales</taxon>
        <taxon>Paracoccaceae</taxon>
        <taxon>Paracoccus</taxon>
    </lineage>
</organism>
<protein>
    <submittedName>
        <fullName evidence="2">Transposase</fullName>
    </submittedName>
</protein>
<dbReference type="RefSeq" id="WP_377763175.1">
    <property type="nucleotide sequence ID" value="NZ_JBHRXY010000018.1"/>
</dbReference>
<evidence type="ECO:0000313" key="2">
    <source>
        <dbReference type="EMBL" id="MFC3631044.1"/>
    </source>
</evidence>
<reference evidence="3" key="1">
    <citation type="journal article" date="2019" name="Int. J. Syst. Evol. Microbiol.">
        <title>The Global Catalogue of Microorganisms (GCM) 10K type strain sequencing project: providing services to taxonomists for standard genome sequencing and annotation.</title>
        <authorList>
            <consortium name="The Broad Institute Genomics Platform"/>
            <consortium name="The Broad Institute Genome Sequencing Center for Infectious Disease"/>
            <person name="Wu L."/>
            <person name="Ma J."/>
        </authorList>
    </citation>
    <scope>NUCLEOTIDE SEQUENCE [LARGE SCALE GENOMIC DNA]</scope>
    <source>
        <strain evidence="3">KCTC 42473</strain>
    </source>
</reference>
<gene>
    <name evidence="2" type="ORF">ACFOM8_16500</name>
</gene>
<proteinExistence type="predicted"/>
<accession>A0ABV7U7J6</accession>